<dbReference type="Gene3D" id="3.30.1330.40">
    <property type="entry name" value="RutC-like"/>
    <property type="match status" value="1"/>
</dbReference>
<dbReference type="InterPro" id="IPR006175">
    <property type="entry name" value="YjgF/YER057c/UK114"/>
</dbReference>
<dbReference type="Pfam" id="PF01042">
    <property type="entry name" value="Ribonuc_L-PSP"/>
    <property type="match status" value="1"/>
</dbReference>
<dbReference type="GO" id="GO:0019239">
    <property type="term" value="F:deaminase activity"/>
    <property type="evidence" value="ECO:0007669"/>
    <property type="project" value="TreeGrafter"/>
</dbReference>
<dbReference type="EMBL" id="JAMB01000001">
    <property type="protein sequence ID" value="ETX12639.1"/>
    <property type="molecule type" value="Genomic_DNA"/>
</dbReference>
<evidence type="ECO:0000256" key="1">
    <source>
        <dbReference type="ARBA" id="ARBA00010552"/>
    </source>
</evidence>
<dbReference type="SUPFAM" id="SSF55298">
    <property type="entry name" value="YjgF-like"/>
    <property type="match status" value="1"/>
</dbReference>
<dbReference type="OrthoDB" id="583118at2"/>
<dbReference type="PATRIC" id="fig|1122207.3.peg.693"/>
<evidence type="ECO:0000313" key="3">
    <source>
        <dbReference type="Proteomes" id="UP000054058"/>
    </source>
</evidence>
<dbReference type="STRING" id="1122207.MUS1_03380"/>
<protein>
    <submittedName>
        <fullName evidence="2">TdcF</fullName>
    </submittedName>
</protein>
<dbReference type="eggNOG" id="COG0251">
    <property type="taxonomic scope" value="Bacteria"/>
</dbReference>
<dbReference type="AlphaFoldDB" id="X7E966"/>
<dbReference type="Proteomes" id="UP000054058">
    <property type="component" value="Unassembled WGS sequence"/>
</dbReference>
<dbReference type="RefSeq" id="WP_036158958.1">
    <property type="nucleotide sequence ID" value="NZ_JAMB01000001.1"/>
</dbReference>
<gene>
    <name evidence="2" type="ORF">MUS1_03380</name>
</gene>
<proteinExistence type="inferred from homology"/>
<evidence type="ECO:0000313" key="2">
    <source>
        <dbReference type="EMBL" id="ETX12639.1"/>
    </source>
</evidence>
<comment type="caution">
    <text evidence="2">The sequence shown here is derived from an EMBL/GenBank/DDBJ whole genome shotgun (WGS) entry which is preliminary data.</text>
</comment>
<accession>X7E966</accession>
<dbReference type="PANTHER" id="PTHR11803">
    <property type="entry name" value="2-IMINOBUTANOATE/2-IMINOPROPANOATE DEAMINASE RIDA"/>
    <property type="match status" value="1"/>
</dbReference>
<name>X7E966_9GAMM</name>
<dbReference type="CDD" id="cd00448">
    <property type="entry name" value="YjgF_YER057c_UK114_family"/>
    <property type="match status" value="1"/>
</dbReference>
<comment type="similarity">
    <text evidence="1">Belongs to the RutC family.</text>
</comment>
<dbReference type="GO" id="GO:0005829">
    <property type="term" value="C:cytosol"/>
    <property type="evidence" value="ECO:0007669"/>
    <property type="project" value="TreeGrafter"/>
</dbReference>
<organism evidence="2 3">
    <name type="scientific">Marinomonas ushuaiensis DSM 15871</name>
    <dbReference type="NCBI Taxonomy" id="1122207"/>
    <lineage>
        <taxon>Bacteria</taxon>
        <taxon>Pseudomonadati</taxon>
        <taxon>Pseudomonadota</taxon>
        <taxon>Gammaproteobacteria</taxon>
        <taxon>Oceanospirillales</taxon>
        <taxon>Oceanospirillaceae</taxon>
        <taxon>Marinomonas</taxon>
    </lineage>
</organism>
<keyword evidence="3" id="KW-1185">Reference proteome</keyword>
<dbReference type="InterPro" id="IPR035959">
    <property type="entry name" value="RutC-like_sf"/>
</dbReference>
<dbReference type="PANTHER" id="PTHR11803:SF58">
    <property type="entry name" value="PROTEIN HMF1-RELATED"/>
    <property type="match status" value="1"/>
</dbReference>
<sequence length="128" mass="13955">MTIKRYGTEKVGPGGQILPFARAVEAGGFLFVSGDIPMDKGEVIEGGIIAQTHQTMKNLICTLEEAGYGLKDVVRVGIWLDDTRDFGAFNSVFKEYFGDAPPARSCVQSMITVNCKMEIELTAYKDPA</sequence>
<reference evidence="2 3" key="1">
    <citation type="submission" date="2014-01" db="EMBL/GenBank/DDBJ databases">
        <title>Marinomonas ushuaiensis DSM 15871 Genome Sequencing.</title>
        <authorList>
            <person name="Lai Q."/>
            <person name="Shao Z.S."/>
        </authorList>
    </citation>
    <scope>NUCLEOTIDE SEQUENCE [LARGE SCALE GENOMIC DNA]</scope>
    <source>
        <strain evidence="2 3">DSM 15871</strain>
    </source>
</reference>